<feature type="domain" description="Protein kinase" evidence="19">
    <location>
        <begin position="82"/>
        <end position="381"/>
    </location>
</feature>
<evidence type="ECO:0000256" key="10">
    <source>
        <dbReference type="ARBA" id="ARBA00022777"/>
    </source>
</evidence>
<accession>A0AAW1Y4N9</accession>
<evidence type="ECO:0000256" key="2">
    <source>
        <dbReference type="ARBA" id="ARBA00008536"/>
    </source>
</evidence>
<reference evidence="20 21" key="1">
    <citation type="journal article" date="2023" name="G3 (Bethesda)">
        <title>A chromosome-length genome assembly and annotation of blackberry (Rubus argutus, cv. 'Hillquist').</title>
        <authorList>
            <person name="Bruna T."/>
            <person name="Aryal R."/>
            <person name="Dudchenko O."/>
            <person name="Sargent D.J."/>
            <person name="Mead D."/>
            <person name="Buti M."/>
            <person name="Cavallini A."/>
            <person name="Hytonen T."/>
            <person name="Andres J."/>
            <person name="Pham M."/>
            <person name="Weisz D."/>
            <person name="Mascagni F."/>
            <person name="Usai G."/>
            <person name="Natali L."/>
            <person name="Bassil N."/>
            <person name="Fernandez G.E."/>
            <person name="Lomsadze A."/>
            <person name="Armour M."/>
            <person name="Olukolu B."/>
            <person name="Poorten T."/>
            <person name="Britton C."/>
            <person name="Davik J."/>
            <person name="Ashrafi H."/>
            <person name="Aiden E.L."/>
            <person name="Borodovsky M."/>
            <person name="Worthington M."/>
        </authorList>
    </citation>
    <scope>NUCLEOTIDE SEQUENCE [LARGE SCALE GENOMIC DNA]</scope>
    <source>
        <strain evidence="20">PI 553951</strain>
    </source>
</reference>
<dbReference type="InterPro" id="IPR000719">
    <property type="entry name" value="Prot_kinase_dom"/>
</dbReference>
<protein>
    <recommendedName>
        <fullName evidence="19">Protein kinase domain-containing protein</fullName>
    </recommendedName>
</protein>
<evidence type="ECO:0000256" key="4">
    <source>
        <dbReference type="ARBA" id="ARBA00022475"/>
    </source>
</evidence>
<dbReference type="SUPFAM" id="SSF56112">
    <property type="entry name" value="Protein kinase-like (PK-like)"/>
    <property type="match status" value="1"/>
</dbReference>
<dbReference type="InterPro" id="IPR052059">
    <property type="entry name" value="CR_Ser/Thr_kinase"/>
</dbReference>
<dbReference type="GO" id="GO:0004674">
    <property type="term" value="F:protein serine/threonine kinase activity"/>
    <property type="evidence" value="ECO:0007669"/>
    <property type="project" value="UniProtKB-KW"/>
</dbReference>
<dbReference type="InterPro" id="IPR011009">
    <property type="entry name" value="Kinase-like_dom_sf"/>
</dbReference>
<name>A0AAW1Y4N9_RUBAR</name>
<keyword evidence="12 18" id="KW-1133">Transmembrane helix</keyword>
<gene>
    <name evidence="20" type="ORF">M0R45_009370</name>
</gene>
<keyword evidence="9 16" id="KW-0547">Nucleotide-binding</keyword>
<dbReference type="FunFam" id="1.10.510.10:FF:000240">
    <property type="entry name" value="Lectin-domain containing receptor kinase A4.3"/>
    <property type="match status" value="1"/>
</dbReference>
<dbReference type="InterPro" id="IPR017441">
    <property type="entry name" value="Protein_kinase_ATP_BS"/>
</dbReference>
<dbReference type="GO" id="GO:0002229">
    <property type="term" value="P:defense response to oomycetes"/>
    <property type="evidence" value="ECO:0007669"/>
    <property type="project" value="UniProtKB-ARBA"/>
</dbReference>
<evidence type="ECO:0000256" key="17">
    <source>
        <dbReference type="RuleBase" id="RU000304"/>
    </source>
</evidence>
<evidence type="ECO:0000256" key="18">
    <source>
        <dbReference type="SAM" id="Phobius"/>
    </source>
</evidence>
<keyword evidence="4" id="KW-1003">Cell membrane</keyword>
<evidence type="ECO:0000256" key="1">
    <source>
        <dbReference type="ARBA" id="ARBA00004251"/>
    </source>
</evidence>
<evidence type="ECO:0000256" key="11">
    <source>
        <dbReference type="ARBA" id="ARBA00022840"/>
    </source>
</evidence>
<comment type="similarity">
    <text evidence="17">Belongs to the protein kinase superfamily.</text>
</comment>
<evidence type="ECO:0000313" key="20">
    <source>
        <dbReference type="EMBL" id="KAK9943773.1"/>
    </source>
</evidence>
<comment type="subcellular location">
    <subcellularLocation>
        <location evidence="1">Cell membrane</location>
        <topology evidence="1">Single-pass type I membrane protein</topology>
    </subcellularLocation>
</comment>
<dbReference type="Proteomes" id="UP001457282">
    <property type="component" value="Unassembled WGS sequence"/>
</dbReference>
<evidence type="ECO:0000256" key="16">
    <source>
        <dbReference type="PROSITE-ProRule" id="PRU10141"/>
    </source>
</evidence>
<keyword evidence="7 18" id="KW-0812">Transmembrane</keyword>
<dbReference type="FunFam" id="3.30.200.20:FF:000745">
    <property type="entry name" value="Phytosulfokine receptor 2"/>
    <property type="match status" value="1"/>
</dbReference>
<comment type="caution">
    <text evidence="20">The sequence shown here is derived from an EMBL/GenBank/DDBJ whole genome shotgun (WGS) entry which is preliminary data.</text>
</comment>
<comment type="similarity">
    <text evidence="3">In the C-terminal section; belongs to the protein kinase superfamily. Ser/Thr protein kinase family.</text>
</comment>
<evidence type="ECO:0000256" key="7">
    <source>
        <dbReference type="ARBA" id="ARBA00022692"/>
    </source>
</evidence>
<dbReference type="SMART" id="SM00220">
    <property type="entry name" value="S_TKc"/>
    <property type="match status" value="1"/>
</dbReference>
<keyword evidence="6" id="KW-0808">Transferase</keyword>
<dbReference type="AlphaFoldDB" id="A0AAW1Y4N9"/>
<dbReference type="PANTHER" id="PTHR47973">
    <property type="entry name" value="CYSTEINE-RICH RECEPTOR-LIKE PROTEIN KINASE 3"/>
    <property type="match status" value="1"/>
</dbReference>
<evidence type="ECO:0000256" key="15">
    <source>
        <dbReference type="ARBA" id="ARBA00023180"/>
    </source>
</evidence>
<dbReference type="PROSITE" id="PS50011">
    <property type="entry name" value="PROTEIN_KINASE_DOM"/>
    <property type="match status" value="1"/>
</dbReference>
<dbReference type="CDD" id="cd14066">
    <property type="entry name" value="STKc_IRAK"/>
    <property type="match status" value="1"/>
</dbReference>
<keyword evidence="14" id="KW-0675">Receptor</keyword>
<keyword evidence="11 16" id="KW-0067">ATP-binding</keyword>
<feature type="transmembrane region" description="Helical" evidence="18">
    <location>
        <begin position="6"/>
        <end position="31"/>
    </location>
</feature>
<organism evidence="20 21">
    <name type="scientific">Rubus argutus</name>
    <name type="common">Southern blackberry</name>
    <dbReference type="NCBI Taxonomy" id="59490"/>
    <lineage>
        <taxon>Eukaryota</taxon>
        <taxon>Viridiplantae</taxon>
        <taxon>Streptophyta</taxon>
        <taxon>Embryophyta</taxon>
        <taxon>Tracheophyta</taxon>
        <taxon>Spermatophyta</taxon>
        <taxon>Magnoliopsida</taxon>
        <taxon>eudicotyledons</taxon>
        <taxon>Gunneridae</taxon>
        <taxon>Pentapetalae</taxon>
        <taxon>rosids</taxon>
        <taxon>fabids</taxon>
        <taxon>Rosales</taxon>
        <taxon>Rosaceae</taxon>
        <taxon>Rosoideae</taxon>
        <taxon>Rosoideae incertae sedis</taxon>
        <taxon>Rubus</taxon>
    </lineage>
</organism>
<dbReference type="Gene3D" id="3.30.200.20">
    <property type="entry name" value="Phosphorylase Kinase, domain 1"/>
    <property type="match status" value="1"/>
</dbReference>
<dbReference type="InterPro" id="IPR008271">
    <property type="entry name" value="Ser/Thr_kinase_AS"/>
</dbReference>
<evidence type="ECO:0000256" key="3">
    <source>
        <dbReference type="ARBA" id="ARBA00010217"/>
    </source>
</evidence>
<keyword evidence="21" id="KW-1185">Reference proteome</keyword>
<keyword evidence="13 18" id="KW-0472">Membrane</keyword>
<evidence type="ECO:0000259" key="19">
    <source>
        <dbReference type="PROSITE" id="PS50011"/>
    </source>
</evidence>
<dbReference type="InterPro" id="IPR001245">
    <property type="entry name" value="Ser-Thr/Tyr_kinase_cat_dom"/>
</dbReference>
<dbReference type="GO" id="GO:0005886">
    <property type="term" value="C:plasma membrane"/>
    <property type="evidence" value="ECO:0007669"/>
    <property type="project" value="UniProtKB-SubCell"/>
</dbReference>
<proteinExistence type="inferred from homology"/>
<feature type="binding site" evidence="16">
    <location>
        <position position="111"/>
    </location>
    <ligand>
        <name>ATP</name>
        <dbReference type="ChEBI" id="CHEBI:30616"/>
    </ligand>
</feature>
<dbReference type="EMBL" id="JBEDUW010000002">
    <property type="protein sequence ID" value="KAK9943773.1"/>
    <property type="molecule type" value="Genomic_DNA"/>
</dbReference>
<keyword evidence="10" id="KW-0418">Kinase</keyword>
<evidence type="ECO:0000256" key="5">
    <source>
        <dbReference type="ARBA" id="ARBA00022527"/>
    </source>
</evidence>
<evidence type="ECO:0000256" key="13">
    <source>
        <dbReference type="ARBA" id="ARBA00023136"/>
    </source>
</evidence>
<evidence type="ECO:0000313" key="21">
    <source>
        <dbReference type="Proteomes" id="UP001457282"/>
    </source>
</evidence>
<evidence type="ECO:0000256" key="12">
    <source>
        <dbReference type="ARBA" id="ARBA00022989"/>
    </source>
</evidence>
<evidence type="ECO:0000256" key="6">
    <source>
        <dbReference type="ARBA" id="ARBA00022679"/>
    </source>
</evidence>
<dbReference type="GO" id="GO:0005524">
    <property type="term" value="F:ATP binding"/>
    <property type="evidence" value="ECO:0007669"/>
    <property type="project" value="UniProtKB-UniRule"/>
</dbReference>
<keyword evidence="8" id="KW-0732">Signal</keyword>
<evidence type="ECO:0000256" key="9">
    <source>
        <dbReference type="ARBA" id="ARBA00022741"/>
    </source>
</evidence>
<keyword evidence="5 17" id="KW-0723">Serine/threonine-protein kinase</keyword>
<keyword evidence="15" id="KW-0325">Glycoprotein</keyword>
<evidence type="ECO:0000256" key="14">
    <source>
        <dbReference type="ARBA" id="ARBA00023170"/>
    </source>
</evidence>
<sequence length="382" mass="42644">MAMDRTLQAVIAACGSFFVITLVFAAVYLLCKGSKSKSARSRRTRAIGNPTQLTCVAVDESASFDPSLKVSMEEVVRATRNFNKDLVVGDGGFGLVYKAQLSDGLKVAIKKLDPDAFQGFREFQAEMETLGKLRHRNIVKILGYCVSGADRILIYEFMERGNLDRWLHDSSSTDFDGMDDTSGNRLPLSWKTRNKIVKGVANGLAYLHGLDKPIIHRDIKASNVLLDKEYEAHIADFGLARSIDSASSHVSTQFAGTMGYMPPEYKEGFTVATVRADVFSFGILMLEVATGRRPNLPTTFDGKEVMGFYPKKKEVMGLVEWSRKMVADNRHMEMVDSSISREELDEENVKKYFEIAGICAHENSRQRPAMKDVFELLNELST</sequence>
<evidence type="ECO:0000256" key="8">
    <source>
        <dbReference type="ARBA" id="ARBA00022729"/>
    </source>
</evidence>
<dbReference type="Pfam" id="PF07714">
    <property type="entry name" value="PK_Tyr_Ser-Thr"/>
    <property type="match status" value="1"/>
</dbReference>
<comment type="similarity">
    <text evidence="2">In the N-terminal section; belongs to the leguminous lectin family.</text>
</comment>
<dbReference type="PROSITE" id="PS00107">
    <property type="entry name" value="PROTEIN_KINASE_ATP"/>
    <property type="match status" value="1"/>
</dbReference>
<dbReference type="Gene3D" id="1.10.510.10">
    <property type="entry name" value="Transferase(Phosphotransferase) domain 1"/>
    <property type="match status" value="1"/>
</dbReference>
<dbReference type="PROSITE" id="PS00108">
    <property type="entry name" value="PROTEIN_KINASE_ST"/>
    <property type="match status" value="1"/>
</dbReference>